<protein>
    <submittedName>
        <fullName evidence="1">Uncharacterized protein</fullName>
    </submittedName>
</protein>
<sequence>MPDARCPMPDESSSVATGLIGRKPRSRCAAPPLGFFPIRRRISALYTPKPLALAFLQCRICVCFAE</sequence>
<organism evidence="1 2">
    <name type="scientific">Paraburkholderia pallida</name>
    <dbReference type="NCBI Taxonomy" id="2547399"/>
    <lineage>
        <taxon>Bacteria</taxon>
        <taxon>Pseudomonadati</taxon>
        <taxon>Pseudomonadota</taxon>
        <taxon>Betaproteobacteria</taxon>
        <taxon>Burkholderiales</taxon>
        <taxon>Burkholderiaceae</taxon>
        <taxon>Paraburkholderia</taxon>
    </lineage>
</organism>
<keyword evidence="2" id="KW-1185">Reference proteome</keyword>
<evidence type="ECO:0000313" key="2">
    <source>
        <dbReference type="Proteomes" id="UP000295727"/>
    </source>
</evidence>
<accession>A0A4P7D7M4</accession>
<dbReference type="KEGG" id="ppai:E1956_36645"/>
<dbReference type="EMBL" id="CP038151">
    <property type="protein sequence ID" value="QBR02744.1"/>
    <property type="molecule type" value="Genomic_DNA"/>
</dbReference>
<gene>
    <name evidence="1" type="ORF">E1956_36645</name>
</gene>
<proteinExistence type="predicted"/>
<dbReference type="AlphaFoldDB" id="A0A4P7D7M4"/>
<reference evidence="1 2" key="1">
    <citation type="submission" date="2019-03" db="EMBL/GenBank/DDBJ databases">
        <title>Paraburkholderia sp. 7MH5, isolated from subtropical forest soil.</title>
        <authorList>
            <person name="Gao Z.-H."/>
            <person name="Qiu L.-H."/>
        </authorList>
    </citation>
    <scope>NUCLEOTIDE SEQUENCE [LARGE SCALE GENOMIC DNA]</scope>
    <source>
        <strain evidence="1 2">7MH5</strain>
    </source>
</reference>
<dbReference type="Proteomes" id="UP000295727">
    <property type="component" value="Chromosome 4"/>
</dbReference>
<evidence type="ECO:0000313" key="1">
    <source>
        <dbReference type="EMBL" id="QBR02744.1"/>
    </source>
</evidence>
<name>A0A4P7D7M4_9BURK</name>